<keyword evidence="4 7" id="KW-0812">Transmembrane</keyword>
<dbReference type="SUPFAM" id="SSF82689">
    <property type="entry name" value="Mechanosensitive channel protein MscS (YggB), C-terminal domain"/>
    <property type="match status" value="1"/>
</dbReference>
<dbReference type="Gene3D" id="1.10.287.1260">
    <property type="match status" value="1"/>
</dbReference>
<evidence type="ECO:0000256" key="7">
    <source>
        <dbReference type="SAM" id="Phobius"/>
    </source>
</evidence>
<accession>D9PUV4</accession>
<organism evidence="11 12">
    <name type="scientific">Methanothermobacter marburgensis (strain ATCC BAA-927 / DSM 2133 / JCM 14651 / NBRC 100331 / OCM 82 / Marburg)</name>
    <name type="common">Methanobacterium thermoautotrophicum</name>
    <dbReference type="NCBI Taxonomy" id="79929"/>
    <lineage>
        <taxon>Archaea</taxon>
        <taxon>Methanobacteriati</taxon>
        <taxon>Methanobacteriota</taxon>
        <taxon>Methanomada group</taxon>
        <taxon>Methanobacteria</taxon>
        <taxon>Methanobacteriales</taxon>
        <taxon>Methanobacteriaceae</taxon>
        <taxon>Methanothermobacter</taxon>
    </lineage>
</organism>
<protein>
    <submittedName>
        <fullName evidence="11">Predicted mechanosensitive ion channel</fullName>
    </submittedName>
</protein>
<evidence type="ECO:0000256" key="4">
    <source>
        <dbReference type="ARBA" id="ARBA00022692"/>
    </source>
</evidence>
<feature type="transmembrane region" description="Helical" evidence="7">
    <location>
        <begin position="43"/>
        <end position="64"/>
    </location>
</feature>
<dbReference type="Pfam" id="PF21082">
    <property type="entry name" value="MS_channel_3rd"/>
    <property type="match status" value="1"/>
</dbReference>
<dbReference type="SUPFAM" id="SSF50182">
    <property type="entry name" value="Sm-like ribonucleoproteins"/>
    <property type="match status" value="1"/>
</dbReference>
<dbReference type="GeneID" id="9704106"/>
<keyword evidence="6 7" id="KW-0472">Membrane</keyword>
<evidence type="ECO:0000259" key="9">
    <source>
        <dbReference type="Pfam" id="PF21082"/>
    </source>
</evidence>
<evidence type="ECO:0000313" key="12">
    <source>
        <dbReference type="Proteomes" id="UP000000345"/>
    </source>
</evidence>
<dbReference type="RefSeq" id="WP_013295228.1">
    <property type="nucleotide sequence ID" value="NC_014408.1"/>
</dbReference>
<dbReference type="Gene3D" id="3.30.70.100">
    <property type="match status" value="1"/>
</dbReference>
<evidence type="ECO:0000256" key="5">
    <source>
        <dbReference type="ARBA" id="ARBA00022989"/>
    </source>
</evidence>
<feature type="domain" description="Mechanosensitive ion channel MscS C-terminal" evidence="9">
    <location>
        <begin position="165"/>
        <end position="242"/>
    </location>
</feature>
<dbReference type="InterPro" id="IPR006685">
    <property type="entry name" value="MscS_channel_2nd"/>
</dbReference>
<evidence type="ECO:0000259" key="10">
    <source>
        <dbReference type="Pfam" id="PF21088"/>
    </source>
</evidence>
<evidence type="ECO:0000256" key="3">
    <source>
        <dbReference type="ARBA" id="ARBA00022475"/>
    </source>
</evidence>
<dbReference type="InterPro" id="IPR049142">
    <property type="entry name" value="MS_channel_1st"/>
</dbReference>
<feature type="transmembrane region" description="Helical" evidence="7">
    <location>
        <begin position="12"/>
        <end position="31"/>
    </location>
</feature>
<dbReference type="GO" id="GO:0005886">
    <property type="term" value="C:plasma membrane"/>
    <property type="evidence" value="ECO:0007669"/>
    <property type="project" value="UniProtKB-SubCell"/>
</dbReference>
<evidence type="ECO:0000256" key="1">
    <source>
        <dbReference type="ARBA" id="ARBA00004651"/>
    </source>
</evidence>
<keyword evidence="12" id="KW-1185">Reference proteome</keyword>
<evidence type="ECO:0000259" key="8">
    <source>
        <dbReference type="Pfam" id="PF00924"/>
    </source>
</evidence>
<dbReference type="InterPro" id="IPR023408">
    <property type="entry name" value="MscS_beta-dom_sf"/>
</dbReference>
<sequence length="254" mass="28277">MIPVPAPETILIIIVTVMAAVLLVKWASYFLKRSTRKWDLDLTLIQVLNDIIKYSIYIIALSIVLRELGIDVTAITVSLGIAGVSVGFASRDIISNFISGMFILADKSFRVGDTIEVAGQKGKVKRVGFRTTTIKTPDAKIVTVPNSTFSKTAYVNYSAEESRRVELRVNLDYDVDIEKFESEVKDVLMGVPGILKDPEPGLIVLEFTDTGIKAKVTAWIPDPRKVTKYRYVIASHVKKVLEGYSKQDQMQGFE</sequence>
<dbReference type="InterPro" id="IPR011014">
    <property type="entry name" value="MscS_channel_TM-2"/>
</dbReference>
<name>D9PUV4_METTM</name>
<dbReference type="Pfam" id="PF21088">
    <property type="entry name" value="MS_channel_1st"/>
    <property type="match status" value="1"/>
</dbReference>
<dbReference type="EMBL" id="CP001710">
    <property type="protein sequence ID" value="ADL58001.1"/>
    <property type="molecule type" value="Genomic_DNA"/>
</dbReference>
<dbReference type="STRING" id="79929.MTBMA_c04000"/>
<dbReference type="PATRIC" id="fig|79929.8.peg.389"/>
<reference key="1">
    <citation type="submission" date="2009-08" db="EMBL/GenBank/DDBJ databases">
        <title>The genome sequence of Methanothermobacter marburgensis.</title>
        <authorList>
            <person name="Kaster A."/>
            <person name="Seedorf H."/>
            <person name="Goenrich M."/>
            <person name="Wiezer A."/>
            <person name="Liesegang H."/>
            <person name="Thauer R."/>
            <person name="Gottschalk G."/>
        </authorList>
    </citation>
    <scope>NUCLEOTIDE SEQUENCE</scope>
    <source>
        <strain>Marburg</strain>
    </source>
</reference>
<gene>
    <name evidence="11" type="ordered locus">MTBMA_c04000</name>
</gene>
<dbReference type="GeneID" id="77399181"/>
<feature type="domain" description="Mechanosensitive ion channel transmembrane helices 2/3" evidence="10">
    <location>
        <begin position="51"/>
        <end position="90"/>
    </location>
</feature>
<comment type="subcellular location">
    <subcellularLocation>
        <location evidence="1">Cell membrane</location>
        <topology evidence="1">Multi-pass membrane protein</topology>
    </subcellularLocation>
</comment>
<evidence type="ECO:0000256" key="2">
    <source>
        <dbReference type="ARBA" id="ARBA00008017"/>
    </source>
</evidence>
<dbReference type="KEGG" id="mmg:MTBMA_c04000"/>
<dbReference type="Pfam" id="PF00924">
    <property type="entry name" value="MS_channel_2nd"/>
    <property type="match status" value="1"/>
</dbReference>
<dbReference type="Gene3D" id="2.30.30.60">
    <property type="match status" value="1"/>
</dbReference>
<dbReference type="InterPro" id="IPR011066">
    <property type="entry name" value="MscS_channel_C_sf"/>
</dbReference>
<feature type="transmembrane region" description="Helical" evidence="7">
    <location>
        <begin position="70"/>
        <end position="89"/>
    </location>
</feature>
<keyword evidence="5 7" id="KW-1133">Transmembrane helix</keyword>
<dbReference type="InterPro" id="IPR045275">
    <property type="entry name" value="MscS_archaea/bacteria_type"/>
</dbReference>
<dbReference type="GO" id="GO:0008381">
    <property type="term" value="F:mechanosensitive monoatomic ion channel activity"/>
    <property type="evidence" value="ECO:0007669"/>
    <property type="project" value="InterPro"/>
</dbReference>
<reference evidence="11 12" key="2">
    <citation type="journal article" date="2010" name="J. Bacteriol.">
        <title>Complete genome sequence of Methanothermobacter marburgensis, a methanoarchaeon model organism.</title>
        <authorList>
            <person name="Liesegang H."/>
            <person name="Kaster A.K."/>
            <person name="Wiezer A."/>
            <person name="Goenrich M."/>
            <person name="Wollherr A."/>
            <person name="Seedorf H."/>
            <person name="Gottschalk G."/>
            <person name="Thauer R.K."/>
        </authorList>
    </citation>
    <scope>NUCLEOTIDE SEQUENCE [LARGE SCALE GENOMIC DNA]</scope>
    <source>
        <strain evidence="12">ATCC BAA-927 / DSM 2133 / JCM 14651 / NBRC 100331 / OCM 82 / Marburg</strain>
    </source>
</reference>
<comment type="similarity">
    <text evidence="2">Belongs to the MscS (TC 1.A.23) family.</text>
</comment>
<evidence type="ECO:0000256" key="6">
    <source>
        <dbReference type="ARBA" id="ARBA00023136"/>
    </source>
</evidence>
<dbReference type="InterPro" id="IPR010920">
    <property type="entry name" value="LSM_dom_sf"/>
</dbReference>
<evidence type="ECO:0000313" key="11">
    <source>
        <dbReference type="EMBL" id="ADL58001.1"/>
    </source>
</evidence>
<dbReference type="PANTHER" id="PTHR30221">
    <property type="entry name" value="SMALL-CONDUCTANCE MECHANOSENSITIVE CHANNEL"/>
    <property type="match status" value="1"/>
</dbReference>
<keyword evidence="3" id="KW-1003">Cell membrane</keyword>
<dbReference type="OrthoDB" id="31543at2157"/>
<proteinExistence type="inferred from homology"/>
<dbReference type="SUPFAM" id="SSF82861">
    <property type="entry name" value="Mechanosensitive channel protein MscS (YggB), transmembrane region"/>
    <property type="match status" value="1"/>
</dbReference>
<dbReference type="HOGENOM" id="CLU_037945_1_0_2"/>
<dbReference type="InterPro" id="IPR049278">
    <property type="entry name" value="MS_channel_C"/>
</dbReference>
<dbReference type="PaxDb" id="79929-MTBMA_c04000"/>
<dbReference type="PANTHER" id="PTHR30221:SF1">
    <property type="entry name" value="SMALL-CONDUCTANCE MECHANOSENSITIVE CHANNEL"/>
    <property type="match status" value="1"/>
</dbReference>
<dbReference type="AlphaFoldDB" id="D9PUV4"/>
<dbReference type="Proteomes" id="UP000000345">
    <property type="component" value="Chromosome"/>
</dbReference>
<feature type="domain" description="Mechanosensitive ion channel MscS" evidence="8">
    <location>
        <begin position="92"/>
        <end position="158"/>
    </location>
</feature>